<gene>
    <name evidence="6" type="ORF">GW590_00770</name>
</gene>
<dbReference type="InterPro" id="IPR041698">
    <property type="entry name" value="Methyltransf_25"/>
</dbReference>
<dbReference type="Gene3D" id="3.40.50.150">
    <property type="entry name" value="Vaccinia Virus protein VP39"/>
    <property type="match status" value="1"/>
</dbReference>
<keyword evidence="7" id="KW-1185">Reference proteome</keyword>
<sequence length="197" mass="22181">MTAPNKSSDFNLVYRSSIKHWVWSDVRIPQQLKNFIAETGSQSMLELGCGVGRFADYAAKQGVKITAVDFSSVAIEKAQRRMRHGYTAPQFQVGDVTCLDHLQGPFDASFDIGCFHCLDLPGQRNYAREVARLLRPGGIHLLWAMDTPPSDLPMTPDAINAVFSPYFTLVSSVKKRRRFASSHWYRLIKIERSGKVT</sequence>
<dbReference type="EMBL" id="JAADJU010000001">
    <property type="protein sequence ID" value="NMP25424.1"/>
    <property type="molecule type" value="Genomic_DNA"/>
</dbReference>
<name>A0A848MGA6_9GAMM</name>
<dbReference type="InterPro" id="IPR051419">
    <property type="entry name" value="Lys/N-term_MeTrsfase_sf"/>
</dbReference>
<organism evidence="6 7">
    <name type="scientific">Rouxiella aceris</name>
    <dbReference type="NCBI Taxonomy" id="2703884"/>
    <lineage>
        <taxon>Bacteria</taxon>
        <taxon>Pseudomonadati</taxon>
        <taxon>Pseudomonadota</taxon>
        <taxon>Gammaproteobacteria</taxon>
        <taxon>Enterobacterales</taxon>
        <taxon>Yersiniaceae</taxon>
        <taxon>Rouxiella</taxon>
    </lineage>
</organism>
<dbReference type="SUPFAM" id="SSF53335">
    <property type="entry name" value="S-adenosyl-L-methionine-dependent methyltransferases"/>
    <property type="match status" value="1"/>
</dbReference>
<evidence type="ECO:0000256" key="2">
    <source>
        <dbReference type="ARBA" id="ARBA00022603"/>
    </source>
</evidence>
<proteinExistence type="inferred from homology"/>
<evidence type="ECO:0000256" key="4">
    <source>
        <dbReference type="ARBA" id="ARBA00022691"/>
    </source>
</evidence>
<reference evidence="6 7" key="2">
    <citation type="submission" date="2020-06" db="EMBL/GenBank/DDBJ databases">
        <title>Polyphasic characterization of a Rahnella strain isolated from tree sap.</title>
        <authorList>
            <person name="Kim I.S."/>
        </authorList>
    </citation>
    <scope>NUCLEOTIDE SEQUENCE [LARGE SCALE GENOMIC DNA]</scope>
    <source>
        <strain evidence="6 7">SAP-1</strain>
    </source>
</reference>
<dbReference type="Proteomes" id="UP000585363">
    <property type="component" value="Unassembled WGS sequence"/>
</dbReference>
<comment type="similarity">
    <text evidence="1">Belongs to the methyltransferase superfamily.</text>
</comment>
<evidence type="ECO:0000313" key="6">
    <source>
        <dbReference type="EMBL" id="NMP25424.1"/>
    </source>
</evidence>
<keyword evidence="4" id="KW-0949">S-adenosyl-L-methionine</keyword>
<dbReference type="Pfam" id="PF13649">
    <property type="entry name" value="Methyltransf_25"/>
    <property type="match status" value="1"/>
</dbReference>
<dbReference type="PANTHER" id="PTHR12176">
    <property type="entry name" value="SAM-DEPENDENT METHYLTRANSFERASE SUPERFAMILY PROTEIN"/>
    <property type="match status" value="1"/>
</dbReference>
<dbReference type="RefSeq" id="WP_169401129.1">
    <property type="nucleotide sequence ID" value="NZ_JAADJU010000001.1"/>
</dbReference>
<evidence type="ECO:0000256" key="3">
    <source>
        <dbReference type="ARBA" id="ARBA00022679"/>
    </source>
</evidence>
<evidence type="ECO:0000256" key="1">
    <source>
        <dbReference type="ARBA" id="ARBA00008361"/>
    </source>
</evidence>
<dbReference type="CDD" id="cd02440">
    <property type="entry name" value="AdoMet_MTases"/>
    <property type="match status" value="1"/>
</dbReference>
<dbReference type="InterPro" id="IPR029063">
    <property type="entry name" value="SAM-dependent_MTases_sf"/>
</dbReference>
<dbReference type="GO" id="GO:0032259">
    <property type="term" value="P:methylation"/>
    <property type="evidence" value="ECO:0007669"/>
    <property type="project" value="UniProtKB-KW"/>
</dbReference>
<dbReference type="GO" id="GO:0008168">
    <property type="term" value="F:methyltransferase activity"/>
    <property type="evidence" value="ECO:0007669"/>
    <property type="project" value="UniProtKB-KW"/>
</dbReference>
<keyword evidence="3 6" id="KW-0808">Transferase</keyword>
<evidence type="ECO:0000259" key="5">
    <source>
        <dbReference type="Pfam" id="PF13649"/>
    </source>
</evidence>
<keyword evidence="2 6" id="KW-0489">Methyltransferase</keyword>
<evidence type="ECO:0000313" key="7">
    <source>
        <dbReference type="Proteomes" id="UP000585363"/>
    </source>
</evidence>
<dbReference type="AlphaFoldDB" id="A0A848MGA6"/>
<comment type="caution">
    <text evidence="6">The sequence shown here is derived from an EMBL/GenBank/DDBJ whole genome shotgun (WGS) entry which is preliminary data.</text>
</comment>
<protein>
    <submittedName>
        <fullName evidence="6">Class I SAM-dependent methyltransferase</fullName>
    </submittedName>
</protein>
<reference evidence="6 7" key="1">
    <citation type="submission" date="2020-01" db="EMBL/GenBank/DDBJ databases">
        <authorList>
            <person name="Lee S.D."/>
        </authorList>
    </citation>
    <scope>NUCLEOTIDE SEQUENCE [LARGE SCALE GENOMIC DNA]</scope>
    <source>
        <strain evidence="6 7">SAP-1</strain>
    </source>
</reference>
<accession>A0A848MGA6</accession>
<feature type="domain" description="Methyltransferase" evidence="5">
    <location>
        <begin position="45"/>
        <end position="138"/>
    </location>
</feature>
<dbReference type="PANTHER" id="PTHR12176:SF80">
    <property type="entry name" value="EEF1A LYSINE METHYLTRANSFERASE 4"/>
    <property type="match status" value="1"/>
</dbReference>